<protein>
    <recommendedName>
        <fullName evidence="9">Apolipoprotein N-acyltransferase</fullName>
        <shortName evidence="9">ALP N-acyltransferase</shortName>
        <ecNumber evidence="9">2.3.1.269</ecNumber>
    </recommendedName>
</protein>
<dbReference type="Gene3D" id="3.60.110.10">
    <property type="entry name" value="Carbon-nitrogen hydrolase"/>
    <property type="match status" value="1"/>
</dbReference>
<evidence type="ECO:0000256" key="1">
    <source>
        <dbReference type="ARBA" id="ARBA00004651"/>
    </source>
</evidence>
<keyword evidence="5 9" id="KW-0812">Transmembrane</keyword>
<feature type="transmembrane region" description="Helical" evidence="9">
    <location>
        <begin position="177"/>
        <end position="206"/>
    </location>
</feature>
<evidence type="ECO:0000259" key="10">
    <source>
        <dbReference type="PROSITE" id="PS50263"/>
    </source>
</evidence>
<keyword evidence="8 9" id="KW-0012">Acyltransferase</keyword>
<sequence length="546" mass="59459">MALPPTSPAANQAPAGKNLSALLFFAGLAHAISFAPDPLPFAALPYVQLISLAVCFGCALSASTHRRALLYAGWFGLGSFGAGVYWVYLSMHHFGGMPAWAAGGATLIMALVLSLFYVVAIGVLRLLSPDNRQLSWHRQLLVGAVAASVWTLTEWLRGTLFSGFPWLNIAYAHIDGVYAGLAPIFGVYAVSWSAAFTAAILGLFAIQTRQNTQPLQGLGIGVAVALGIISVVVGSITWTTPYQAPMFVRLVQGNIPQDQKFNTHYALQGVERYIELAALPPKDPSHPLRLIVLPETVIPYVQRAFEPAFWQSWLDVAREQDASILLGLPLNQSQTQEDWYTNSVMLLSPLGTPQEIFHTQLPTYDKTHLVPFGEYVPKGFQWFVNAMNIPLGEFARGAPRQTNMQVADVAIAPNICYEDTFGEEIIRSVRPHPDHDTGANLLINVSNLAWFDPSWASRQHLQMSRMRAKESGRPMLRATNTGVTASILPDGRVQAMLAPRTAGVLDVEVQATTGLTPYVRWGNGPILGIALGLLLICGGLLRRKQS</sequence>
<dbReference type="GO" id="GO:0016410">
    <property type="term" value="F:N-acyltransferase activity"/>
    <property type="evidence" value="ECO:0007669"/>
    <property type="project" value="UniProtKB-UniRule"/>
</dbReference>
<dbReference type="EC" id="2.3.1.269" evidence="9"/>
<dbReference type="AlphaFoldDB" id="A0A9D2RH11"/>
<dbReference type="InterPro" id="IPR003010">
    <property type="entry name" value="C-N_Hydrolase"/>
</dbReference>
<dbReference type="CDD" id="cd07571">
    <property type="entry name" value="ALP_N-acyl_transferase"/>
    <property type="match status" value="1"/>
</dbReference>
<accession>A0A9D2RH11</accession>
<reference evidence="11" key="2">
    <citation type="submission" date="2021-04" db="EMBL/GenBank/DDBJ databases">
        <authorList>
            <person name="Gilroy R."/>
        </authorList>
    </citation>
    <scope>NUCLEOTIDE SEQUENCE</scope>
    <source>
        <strain evidence="11">9264</strain>
    </source>
</reference>
<evidence type="ECO:0000256" key="9">
    <source>
        <dbReference type="HAMAP-Rule" id="MF_01148"/>
    </source>
</evidence>
<comment type="pathway">
    <text evidence="9">Protein modification; lipoprotein biosynthesis (N-acyl transfer).</text>
</comment>
<proteinExistence type="inferred from homology"/>
<dbReference type="GO" id="GO:0005886">
    <property type="term" value="C:plasma membrane"/>
    <property type="evidence" value="ECO:0007669"/>
    <property type="project" value="UniProtKB-SubCell"/>
</dbReference>
<evidence type="ECO:0000256" key="4">
    <source>
        <dbReference type="ARBA" id="ARBA00022679"/>
    </source>
</evidence>
<dbReference type="NCBIfam" id="TIGR00546">
    <property type="entry name" value="lnt"/>
    <property type="match status" value="1"/>
</dbReference>
<name>A0A9D2RH11_9BURK</name>
<dbReference type="Pfam" id="PF20154">
    <property type="entry name" value="LNT_N"/>
    <property type="match status" value="1"/>
</dbReference>
<dbReference type="Proteomes" id="UP000823889">
    <property type="component" value="Unassembled WGS sequence"/>
</dbReference>
<feature type="domain" description="CN hydrolase" evidence="10">
    <location>
        <begin position="251"/>
        <end position="511"/>
    </location>
</feature>
<evidence type="ECO:0000313" key="11">
    <source>
        <dbReference type="EMBL" id="HJD43799.1"/>
    </source>
</evidence>
<dbReference type="PANTHER" id="PTHR38686">
    <property type="entry name" value="APOLIPOPROTEIN N-ACYLTRANSFERASE"/>
    <property type="match status" value="1"/>
</dbReference>
<evidence type="ECO:0000256" key="8">
    <source>
        <dbReference type="ARBA" id="ARBA00023315"/>
    </source>
</evidence>
<evidence type="ECO:0000256" key="5">
    <source>
        <dbReference type="ARBA" id="ARBA00022692"/>
    </source>
</evidence>
<keyword evidence="6 9" id="KW-1133">Transmembrane helix</keyword>
<feature type="transmembrane region" description="Helical" evidence="9">
    <location>
        <begin position="521"/>
        <end position="541"/>
    </location>
</feature>
<feature type="transmembrane region" description="Helical" evidence="9">
    <location>
        <begin position="218"/>
        <end position="238"/>
    </location>
</feature>
<evidence type="ECO:0000313" key="12">
    <source>
        <dbReference type="Proteomes" id="UP000823889"/>
    </source>
</evidence>
<dbReference type="GO" id="GO:0042158">
    <property type="term" value="P:lipoprotein biosynthetic process"/>
    <property type="evidence" value="ECO:0007669"/>
    <property type="project" value="UniProtKB-UniRule"/>
</dbReference>
<gene>
    <name evidence="9 11" type="primary">lnt</name>
    <name evidence="11" type="ORF">H9906_02055</name>
</gene>
<feature type="transmembrane region" description="Helical" evidence="9">
    <location>
        <begin position="100"/>
        <end position="127"/>
    </location>
</feature>
<evidence type="ECO:0000256" key="6">
    <source>
        <dbReference type="ARBA" id="ARBA00022989"/>
    </source>
</evidence>
<comment type="subcellular location">
    <subcellularLocation>
        <location evidence="1 9">Cell membrane</location>
        <topology evidence="1 9">Multi-pass membrane protein</topology>
    </subcellularLocation>
</comment>
<dbReference type="PANTHER" id="PTHR38686:SF1">
    <property type="entry name" value="APOLIPOPROTEIN N-ACYLTRANSFERASE"/>
    <property type="match status" value="1"/>
</dbReference>
<reference evidence="11" key="1">
    <citation type="journal article" date="2021" name="PeerJ">
        <title>Extensive microbial diversity within the chicken gut microbiome revealed by metagenomics and culture.</title>
        <authorList>
            <person name="Gilroy R."/>
            <person name="Ravi A."/>
            <person name="Getino M."/>
            <person name="Pursley I."/>
            <person name="Horton D.L."/>
            <person name="Alikhan N.F."/>
            <person name="Baker D."/>
            <person name="Gharbi K."/>
            <person name="Hall N."/>
            <person name="Watson M."/>
            <person name="Adriaenssens E.M."/>
            <person name="Foster-Nyarko E."/>
            <person name="Jarju S."/>
            <person name="Secka A."/>
            <person name="Antonio M."/>
            <person name="Oren A."/>
            <person name="Chaudhuri R.R."/>
            <person name="La Ragione R."/>
            <person name="Hildebrand F."/>
            <person name="Pallen M.J."/>
        </authorList>
    </citation>
    <scope>NUCLEOTIDE SEQUENCE</scope>
    <source>
        <strain evidence="11">9264</strain>
    </source>
</reference>
<organism evidence="11 12">
    <name type="scientific">Candidatus Paenalcaligenes intestinipullorum</name>
    <dbReference type="NCBI Taxonomy" id="2838718"/>
    <lineage>
        <taxon>Bacteria</taxon>
        <taxon>Pseudomonadati</taxon>
        <taxon>Pseudomonadota</taxon>
        <taxon>Betaproteobacteria</taxon>
        <taxon>Burkholderiales</taxon>
        <taxon>Alcaligenaceae</taxon>
        <taxon>Paenalcaligenes</taxon>
    </lineage>
</organism>
<feature type="transmembrane region" description="Helical" evidence="9">
    <location>
        <begin position="41"/>
        <end position="62"/>
    </location>
</feature>
<keyword evidence="7 9" id="KW-0472">Membrane</keyword>
<dbReference type="InterPro" id="IPR045378">
    <property type="entry name" value="LNT_N"/>
</dbReference>
<dbReference type="Pfam" id="PF00795">
    <property type="entry name" value="CN_hydrolase"/>
    <property type="match status" value="1"/>
</dbReference>
<dbReference type="PROSITE" id="PS50263">
    <property type="entry name" value="CN_HYDROLASE"/>
    <property type="match status" value="1"/>
</dbReference>
<evidence type="ECO:0000256" key="3">
    <source>
        <dbReference type="ARBA" id="ARBA00022475"/>
    </source>
</evidence>
<keyword evidence="4 9" id="KW-0808">Transferase</keyword>
<comment type="similarity">
    <text evidence="2 9">Belongs to the CN hydrolase family. Apolipoprotein N-acyltransferase subfamily.</text>
</comment>
<comment type="catalytic activity">
    <reaction evidence="9">
        <text>N-terminal S-1,2-diacyl-sn-glyceryl-L-cysteinyl-[lipoprotein] + a glycerophospholipid = N-acyl-S-1,2-diacyl-sn-glyceryl-L-cysteinyl-[lipoprotein] + a 2-acyl-sn-glycero-3-phospholipid + H(+)</text>
        <dbReference type="Rhea" id="RHEA:48228"/>
        <dbReference type="Rhea" id="RHEA-COMP:14681"/>
        <dbReference type="Rhea" id="RHEA-COMP:14684"/>
        <dbReference type="ChEBI" id="CHEBI:15378"/>
        <dbReference type="ChEBI" id="CHEBI:136912"/>
        <dbReference type="ChEBI" id="CHEBI:140656"/>
        <dbReference type="ChEBI" id="CHEBI:140657"/>
        <dbReference type="ChEBI" id="CHEBI:140660"/>
        <dbReference type="EC" id="2.3.1.269"/>
    </reaction>
</comment>
<keyword evidence="3 9" id="KW-1003">Cell membrane</keyword>
<dbReference type="InterPro" id="IPR004563">
    <property type="entry name" value="Apolipo_AcylTrfase"/>
</dbReference>
<evidence type="ECO:0000256" key="2">
    <source>
        <dbReference type="ARBA" id="ARBA00010065"/>
    </source>
</evidence>
<evidence type="ECO:0000256" key="7">
    <source>
        <dbReference type="ARBA" id="ARBA00023136"/>
    </source>
</evidence>
<comment type="caution">
    <text evidence="11">The sequence shown here is derived from an EMBL/GenBank/DDBJ whole genome shotgun (WGS) entry which is preliminary data.</text>
</comment>
<dbReference type="SUPFAM" id="SSF56317">
    <property type="entry name" value="Carbon-nitrogen hydrolase"/>
    <property type="match status" value="1"/>
</dbReference>
<comment type="function">
    <text evidence="9">Catalyzes the phospholipid dependent N-acylation of the N-terminal cysteine of apolipoprotein, the last step in lipoprotein maturation.</text>
</comment>
<dbReference type="HAMAP" id="MF_01148">
    <property type="entry name" value="Lnt"/>
    <property type="match status" value="1"/>
</dbReference>
<dbReference type="InterPro" id="IPR036526">
    <property type="entry name" value="C-N_Hydrolase_sf"/>
</dbReference>
<dbReference type="EMBL" id="DWUQ01000040">
    <property type="protein sequence ID" value="HJD43799.1"/>
    <property type="molecule type" value="Genomic_DNA"/>
</dbReference>
<feature type="transmembrane region" description="Helical" evidence="9">
    <location>
        <begin position="69"/>
        <end position="88"/>
    </location>
</feature>
<feature type="transmembrane region" description="Helical" evidence="9">
    <location>
        <begin position="139"/>
        <end position="157"/>
    </location>
</feature>